<evidence type="ECO:0000256" key="1">
    <source>
        <dbReference type="SAM" id="Phobius"/>
    </source>
</evidence>
<dbReference type="Proteomes" id="UP001254813">
    <property type="component" value="Unassembled WGS sequence"/>
</dbReference>
<keyword evidence="1" id="KW-0812">Transmembrane</keyword>
<name>A0ABU2FX76_9EURY</name>
<dbReference type="Pfam" id="PF23959">
    <property type="entry name" value="DUF7288"/>
    <property type="match status" value="1"/>
</dbReference>
<comment type="caution">
    <text evidence="2">The sequence shown here is derived from an EMBL/GenBank/DDBJ whole genome shotgun (WGS) entry which is preliminary data.</text>
</comment>
<evidence type="ECO:0000313" key="3">
    <source>
        <dbReference type="Proteomes" id="UP001254813"/>
    </source>
</evidence>
<protein>
    <recommendedName>
        <fullName evidence="4">Flagellin N-terminal-like domain-containing protein</fullName>
    </recommendedName>
</protein>
<keyword evidence="1" id="KW-1133">Transmembrane helix</keyword>
<evidence type="ECO:0008006" key="4">
    <source>
        <dbReference type="Google" id="ProtNLM"/>
    </source>
</evidence>
<keyword evidence="3" id="KW-1185">Reference proteome</keyword>
<accession>A0ABU2FX76</accession>
<organism evidence="2 3">
    <name type="scientific">Halogeometricum luteum</name>
    <dbReference type="NCBI Taxonomy" id="2950537"/>
    <lineage>
        <taxon>Archaea</taxon>
        <taxon>Methanobacteriati</taxon>
        <taxon>Methanobacteriota</taxon>
        <taxon>Stenosarchaea group</taxon>
        <taxon>Halobacteria</taxon>
        <taxon>Halobacteriales</taxon>
        <taxon>Haloferacaceae</taxon>
        <taxon>Halogeometricum</taxon>
    </lineage>
</organism>
<gene>
    <name evidence="2" type="ORF">NDI79_03035</name>
</gene>
<dbReference type="RefSeq" id="WP_310926970.1">
    <property type="nucleotide sequence ID" value="NZ_JAMQOQ010000001.1"/>
</dbReference>
<keyword evidence="1" id="KW-0472">Membrane</keyword>
<evidence type="ECO:0000313" key="2">
    <source>
        <dbReference type="EMBL" id="MDS0293145.1"/>
    </source>
</evidence>
<dbReference type="InterPro" id="IPR055712">
    <property type="entry name" value="DUF7288"/>
</dbReference>
<dbReference type="EMBL" id="JAMQOQ010000001">
    <property type="protein sequence ID" value="MDS0293145.1"/>
    <property type="molecule type" value="Genomic_DNA"/>
</dbReference>
<proteinExistence type="predicted"/>
<reference evidence="2 3" key="1">
    <citation type="submission" date="2022-06" db="EMBL/GenBank/DDBJ databases">
        <title>Halogeometricum sp. a new haloarchaeum isolate from saline soil.</title>
        <authorList>
            <person name="Strakova D."/>
            <person name="Galisteo C."/>
            <person name="Sanchez-Porro C."/>
            <person name="Ventosa A."/>
        </authorList>
    </citation>
    <scope>NUCLEOTIDE SEQUENCE [LARGE SCALE GENOMIC DNA]</scope>
    <source>
        <strain evidence="3">S3BR25-2</strain>
    </source>
</reference>
<sequence>MADGNGDRGQAFTLEGVAAAIVLLSGVLLAYQAIVLTPTTAGTVDRDVKSHLRTEAQDVLDIGHEEGELRAVALLWDASANGSVGAFPESNSSTSDSWSYTNASGYVEFGPSGEINGYGPPGRMHELLNDSFTEQGYVYNVYFDYRDAADPTTTRTVAVVDRGTPTDNAVTASVTVTLYDHMRLHRIDDAGGTARPVPTATTLADADGRFYAGDLSGPVYNVVTVRVVVW</sequence>
<feature type="transmembrane region" description="Helical" evidence="1">
    <location>
        <begin position="12"/>
        <end position="31"/>
    </location>
</feature>